<dbReference type="GO" id="GO:0003677">
    <property type="term" value="F:DNA binding"/>
    <property type="evidence" value="ECO:0007669"/>
    <property type="project" value="InterPro"/>
</dbReference>
<evidence type="ECO:0000313" key="2">
    <source>
        <dbReference type="EMBL" id="CDN88102.1"/>
    </source>
</evidence>
<keyword evidence="3" id="KW-1185">Reference proteome</keyword>
<dbReference type="InterPro" id="IPR003735">
    <property type="entry name" value="Metal_Tscrpt_repr"/>
</dbReference>
<dbReference type="InterPro" id="IPR038390">
    <property type="entry name" value="Metal_Tscrpt_repr_sf"/>
</dbReference>
<dbReference type="EMBL" id="CCAE010000019">
    <property type="protein sequence ID" value="CDN88102.1"/>
    <property type="molecule type" value="Genomic_DNA"/>
</dbReference>
<reference evidence="3" key="1">
    <citation type="submission" date="2014-02" db="EMBL/GenBank/DDBJ databases">
        <authorList>
            <person name="Gan H."/>
        </authorList>
    </citation>
    <scope>NUCLEOTIDE SEQUENCE [LARGE SCALE GENOMIC DNA]</scope>
    <source>
        <strain evidence="3">S1</strain>
    </source>
</reference>
<evidence type="ECO:0000313" key="3">
    <source>
        <dbReference type="Proteomes" id="UP000028878"/>
    </source>
</evidence>
<comment type="similarity">
    <text evidence="1">Belongs to the FrmR/RcnR family.</text>
</comment>
<dbReference type="Proteomes" id="UP000028878">
    <property type="component" value="Unassembled WGS sequence"/>
</dbReference>
<dbReference type="CDD" id="cd10154">
    <property type="entry name" value="NreA-like_DUF156"/>
    <property type="match status" value="1"/>
</dbReference>
<sequence>MLITSDILTWGGGYSQRMSHPHRHETHPALIKRLRRAHGHLQSVIDMIEHGRDCLDIAQQLQAVEKAISQAKKTLVQDHIDHCLEHAISGARGSAASAATLDEFKQITRYL</sequence>
<dbReference type="AlphaFoldDB" id="A0A1L1PDJ3"/>
<dbReference type="Pfam" id="PF02583">
    <property type="entry name" value="Trns_repr_metal"/>
    <property type="match status" value="1"/>
</dbReference>
<evidence type="ECO:0000256" key="1">
    <source>
        <dbReference type="ARBA" id="ARBA00005260"/>
    </source>
</evidence>
<proteinExistence type="inferred from homology"/>
<gene>
    <name evidence="2" type="primary">csoR</name>
    <name evidence="2" type="ORF">BN948_02534</name>
</gene>
<name>A0A1L1PDJ3_HYDIT</name>
<dbReference type="GO" id="GO:0046872">
    <property type="term" value="F:metal ion binding"/>
    <property type="evidence" value="ECO:0007669"/>
    <property type="project" value="InterPro"/>
</dbReference>
<dbReference type="Gene3D" id="1.20.58.1000">
    <property type="entry name" value="Metal-sensitive repressor, helix protomer"/>
    <property type="match status" value="1"/>
</dbReference>
<organism evidence="2 3">
    <name type="scientific">Hydrogenophaga intermedia</name>
    <dbReference type="NCBI Taxonomy" id="65786"/>
    <lineage>
        <taxon>Bacteria</taxon>
        <taxon>Pseudomonadati</taxon>
        <taxon>Pseudomonadota</taxon>
        <taxon>Betaproteobacteria</taxon>
        <taxon>Burkholderiales</taxon>
        <taxon>Comamonadaceae</taxon>
        <taxon>Hydrogenophaga</taxon>
    </lineage>
</organism>
<accession>A0A1L1PDJ3</accession>
<reference evidence="3" key="2">
    <citation type="submission" date="2014-11" db="EMBL/GenBank/DDBJ databases">
        <title>Draft genome sequence of Hydrogenophaga intermedia S1.</title>
        <authorList>
            <person name="Gan H.M."/>
            <person name="Chew T.H."/>
            <person name="Stolz A."/>
        </authorList>
    </citation>
    <scope>NUCLEOTIDE SEQUENCE [LARGE SCALE GENOMIC DNA]</scope>
    <source>
        <strain evidence="3">S1</strain>
    </source>
</reference>
<protein>
    <submittedName>
        <fullName evidence="2">Copper-sensitive operon repressor</fullName>
    </submittedName>
</protein>
<dbReference type="PANTHER" id="PTHR33677">
    <property type="entry name" value="TRANSCRIPTIONAL REPRESSOR FRMR-RELATED"/>
    <property type="match status" value="1"/>
</dbReference>
<dbReference type="GO" id="GO:0045892">
    <property type="term" value="P:negative regulation of DNA-templated transcription"/>
    <property type="evidence" value="ECO:0007669"/>
    <property type="project" value="UniProtKB-ARBA"/>
</dbReference>